<evidence type="ECO:0000313" key="1">
    <source>
        <dbReference type="EMBL" id="EMS64229.1"/>
    </source>
</evidence>
<dbReference type="AlphaFoldDB" id="M8AT92"/>
<dbReference type="EMBL" id="KD058379">
    <property type="protein sequence ID" value="EMS64229.1"/>
    <property type="molecule type" value="Genomic_DNA"/>
</dbReference>
<name>M8AT92_TRIUA</name>
<proteinExistence type="predicted"/>
<reference evidence="1" key="1">
    <citation type="journal article" date="2013" name="Nature">
        <title>Draft genome of the wheat A-genome progenitor Triticum urartu.</title>
        <authorList>
            <person name="Ling H.Q."/>
            <person name="Zhao S."/>
            <person name="Liu D."/>
            <person name="Wang J."/>
            <person name="Sun H."/>
            <person name="Zhang C."/>
            <person name="Fan H."/>
            <person name="Li D."/>
            <person name="Dong L."/>
            <person name="Tao Y."/>
            <person name="Gao C."/>
            <person name="Wu H."/>
            <person name="Li Y."/>
            <person name="Cui Y."/>
            <person name="Guo X."/>
            <person name="Zheng S."/>
            <person name="Wang B."/>
            <person name="Yu K."/>
            <person name="Liang Q."/>
            <person name="Yang W."/>
            <person name="Lou X."/>
            <person name="Chen J."/>
            <person name="Feng M."/>
            <person name="Jian J."/>
            <person name="Zhang X."/>
            <person name="Luo G."/>
            <person name="Jiang Y."/>
            <person name="Liu J."/>
            <person name="Wang Z."/>
            <person name="Sha Y."/>
            <person name="Zhang B."/>
            <person name="Wu H."/>
            <person name="Tang D."/>
            <person name="Shen Q."/>
            <person name="Xue P."/>
            <person name="Zou S."/>
            <person name="Wang X."/>
            <person name="Liu X."/>
            <person name="Wang F."/>
            <person name="Yang Y."/>
            <person name="An X."/>
            <person name="Dong Z."/>
            <person name="Zhang K."/>
            <person name="Zhang X."/>
            <person name="Luo M.C."/>
            <person name="Dvorak J."/>
            <person name="Tong Y."/>
            <person name="Wang J."/>
            <person name="Yang H."/>
            <person name="Li Z."/>
            <person name="Wang D."/>
            <person name="Zhang A."/>
            <person name="Wang J."/>
        </authorList>
    </citation>
    <scope>NUCLEOTIDE SEQUENCE</scope>
</reference>
<accession>M8AT92</accession>
<protein>
    <submittedName>
        <fullName evidence="1">Uncharacterized protein</fullName>
    </submittedName>
</protein>
<sequence>MAICLLSLEHYFLWRILLTFLGVSHRPSRRLSSTFPIDKFFGIFVSKIWENNPEWEGPPLVVDASRIEVVSPPPGSRSTRPPFSLVICKAAIQRVDLLQSTVLFLQSDEVALVICLCSRGK</sequence>
<organism evidence="1">
    <name type="scientific">Triticum urartu</name>
    <name type="common">Red wild einkorn</name>
    <name type="synonym">Crithodium urartu</name>
    <dbReference type="NCBI Taxonomy" id="4572"/>
    <lineage>
        <taxon>Eukaryota</taxon>
        <taxon>Viridiplantae</taxon>
        <taxon>Streptophyta</taxon>
        <taxon>Embryophyta</taxon>
        <taxon>Tracheophyta</taxon>
        <taxon>Spermatophyta</taxon>
        <taxon>Magnoliopsida</taxon>
        <taxon>Liliopsida</taxon>
        <taxon>Poales</taxon>
        <taxon>Poaceae</taxon>
        <taxon>BOP clade</taxon>
        <taxon>Pooideae</taxon>
        <taxon>Triticodae</taxon>
        <taxon>Triticeae</taxon>
        <taxon>Triticinae</taxon>
        <taxon>Triticum</taxon>
    </lineage>
</organism>
<gene>
    <name evidence="1" type="ORF">TRIUR3_33385</name>
</gene>